<evidence type="ECO:0000313" key="1">
    <source>
        <dbReference type="Proteomes" id="UP000887579"/>
    </source>
</evidence>
<accession>A0AC34FU88</accession>
<organism evidence="1 2">
    <name type="scientific">Panagrolaimus sp. ES5</name>
    <dbReference type="NCBI Taxonomy" id="591445"/>
    <lineage>
        <taxon>Eukaryota</taxon>
        <taxon>Metazoa</taxon>
        <taxon>Ecdysozoa</taxon>
        <taxon>Nematoda</taxon>
        <taxon>Chromadorea</taxon>
        <taxon>Rhabditida</taxon>
        <taxon>Tylenchina</taxon>
        <taxon>Panagrolaimomorpha</taxon>
        <taxon>Panagrolaimoidea</taxon>
        <taxon>Panagrolaimidae</taxon>
        <taxon>Panagrolaimus</taxon>
    </lineage>
</organism>
<name>A0AC34FU88_9BILA</name>
<sequence>TQNVVTPGYECDDENVSPDSVAAAAAESKSHEFIAGTDPEKDSFIRNKLRRRLEEDETDYHRAPKKARTAK</sequence>
<protein>
    <submittedName>
        <fullName evidence="2">Uncharacterized protein</fullName>
    </submittedName>
</protein>
<reference evidence="2" key="1">
    <citation type="submission" date="2022-11" db="UniProtKB">
        <authorList>
            <consortium name="WormBaseParasite"/>
        </authorList>
    </citation>
    <scope>IDENTIFICATION</scope>
</reference>
<dbReference type="Proteomes" id="UP000887579">
    <property type="component" value="Unplaced"/>
</dbReference>
<proteinExistence type="predicted"/>
<dbReference type="WBParaSite" id="ES5_v2.g20858.t1">
    <property type="protein sequence ID" value="ES5_v2.g20858.t1"/>
    <property type="gene ID" value="ES5_v2.g20858"/>
</dbReference>
<evidence type="ECO:0000313" key="2">
    <source>
        <dbReference type="WBParaSite" id="ES5_v2.g20858.t1"/>
    </source>
</evidence>